<comment type="caution">
    <text evidence="17">The sequence shown here is derived from an EMBL/GenBank/DDBJ whole genome shotgun (WGS) entry which is preliminary data.</text>
</comment>
<dbReference type="PANTHER" id="PTHR34265:SF1">
    <property type="entry name" value="TYPE III PANTOTHENATE KINASE"/>
    <property type="match status" value="1"/>
</dbReference>
<evidence type="ECO:0000256" key="12">
    <source>
        <dbReference type="ARBA" id="ARBA00022958"/>
    </source>
</evidence>
<comment type="function">
    <text evidence="16">Catalyzes the phosphorylation of pantothenate (Pan), the first step in CoA biosynthesis.</text>
</comment>
<evidence type="ECO:0000256" key="13">
    <source>
        <dbReference type="ARBA" id="ARBA00022993"/>
    </source>
</evidence>
<dbReference type="GO" id="GO:0015937">
    <property type="term" value="P:coenzyme A biosynthetic process"/>
    <property type="evidence" value="ECO:0007669"/>
    <property type="project" value="UniProtKB-UniRule"/>
</dbReference>
<dbReference type="InterPro" id="IPR043129">
    <property type="entry name" value="ATPase_NBD"/>
</dbReference>
<evidence type="ECO:0000256" key="14">
    <source>
        <dbReference type="ARBA" id="ARBA00038036"/>
    </source>
</evidence>
<keyword evidence="7 16" id="KW-0963">Cytoplasm</keyword>
<evidence type="ECO:0000256" key="2">
    <source>
        <dbReference type="ARBA" id="ARBA00001958"/>
    </source>
</evidence>
<feature type="binding site" evidence="16">
    <location>
        <position position="126"/>
    </location>
    <ligand>
        <name>ATP</name>
        <dbReference type="ChEBI" id="CHEBI:30616"/>
    </ligand>
</feature>
<comment type="similarity">
    <text evidence="14 16">Belongs to the type III pantothenate kinase family.</text>
</comment>
<name>A0A1D2QLB4_9GAMM</name>
<comment type="cofactor">
    <cofactor evidence="16">
        <name>NH4(+)</name>
        <dbReference type="ChEBI" id="CHEBI:28938"/>
    </cofactor>
    <cofactor evidence="16">
        <name>K(+)</name>
        <dbReference type="ChEBI" id="CHEBI:29103"/>
    </cofactor>
    <text evidence="16">A monovalent cation. Ammonium or potassium.</text>
</comment>
<feature type="binding site" evidence="16">
    <location>
        <begin position="101"/>
        <end position="104"/>
    </location>
    <ligand>
        <name>substrate</name>
    </ligand>
</feature>
<evidence type="ECO:0000313" key="18">
    <source>
        <dbReference type="Proteomes" id="UP000242502"/>
    </source>
</evidence>
<dbReference type="NCBIfam" id="TIGR00671">
    <property type="entry name" value="baf"/>
    <property type="match status" value="1"/>
</dbReference>
<evidence type="ECO:0000256" key="8">
    <source>
        <dbReference type="ARBA" id="ARBA00022679"/>
    </source>
</evidence>
<evidence type="ECO:0000256" key="10">
    <source>
        <dbReference type="ARBA" id="ARBA00022777"/>
    </source>
</evidence>
<evidence type="ECO:0000256" key="4">
    <source>
        <dbReference type="ARBA" id="ARBA00005225"/>
    </source>
</evidence>
<dbReference type="Pfam" id="PF03309">
    <property type="entry name" value="Pan_kinase"/>
    <property type="match status" value="1"/>
</dbReference>
<dbReference type="Proteomes" id="UP000242502">
    <property type="component" value="Unassembled WGS sequence"/>
</dbReference>
<evidence type="ECO:0000256" key="7">
    <source>
        <dbReference type="ARBA" id="ARBA00022490"/>
    </source>
</evidence>
<comment type="catalytic activity">
    <reaction evidence="1 16">
        <text>(R)-pantothenate + ATP = (R)-4'-phosphopantothenate + ADP + H(+)</text>
        <dbReference type="Rhea" id="RHEA:16373"/>
        <dbReference type="ChEBI" id="CHEBI:10986"/>
        <dbReference type="ChEBI" id="CHEBI:15378"/>
        <dbReference type="ChEBI" id="CHEBI:29032"/>
        <dbReference type="ChEBI" id="CHEBI:30616"/>
        <dbReference type="ChEBI" id="CHEBI:456216"/>
        <dbReference type="EC" id="2.7.1.33"/>
    </reaction>
</comment>
<dbReference type="CDD" id="cd24015">
    <property type="entry name" value="ASKHA_NBD_PanK-III"/>
    <property type="match status" value="1"/>
</dbReference>
<feature type="binding site" evidence="16">
    <location>
        <position position="123"/>
    </location>
    <ligand>
        <name>K(+)</name>
        <dbReference type="ChEBI" id="CHEBI:29103"/>
    </ligand>
</feature>
<feature type="binding site" evidence="16">
    <location>
        <begin position="6"/>
        <end position="13"/>
    </location>
    <ligand>
        <name>ATP</name>
        <dbReference type="ChEBI" id="CHEBI:30616"/>
    </ligand>
</feature>
<evidence type="ECO:0000256" key="11">
    <source>
        <dbReference type="ARBA" id="ARBA00022840"/>
    </source>
</evidence>
<comment type="subcellular location">
    <subcellularLocation>
        <location evidence="3 16">Cytoplasm</location>
    </subcellularLocation>
</comment>
<reference evidence="17 18" key="1">
    <citation type="journal article" date="2016" name="Appl. Environ. Microbiol.">
        <title>Lack of Overt Genome Reduction in the Bryostatin-Producing Bryozoan Symbiont "Candidatus Endobugula sertula".</title>
        <authorList>
            <person name="Miller I.J."/>
            <person name="Vanee N."/>
            <person name="Fong S.S."/>
            <person name="Lim-Fong G.E."/>
            <person name="Kwan J.C."/>
        </authorList>
    </citation>
    <scope>NUCLEOTIDE SEQUENCE [LARGE SCALE GENOMIC DNA]</scope>
    <source>
        <strain evidence="17">AB1-4</strain>
    </source>
</reference>
<comment type="subunit">
    <text evidence="5 16">Homodimer.</text>
</comment>
<proteinExistence type="inferred from homology"/>
<feature type="active site" description="Proton acceptor" evidence="16">
    <location>
        <position position="103"/>
    </location>
</feature>
<gene>
    <name evidence="16" type="primary">coaX</name>
    <name evidence="17" type="ORF">AB835_14610</name>
</gene>
<evidence type="ECO:0000256" key="1">
    <source>
        <dbReference type="ARBA" id="ARBA00001206"/>
    </source>
</evidence>
<keyword evidence="13 16" id="KW-0173">Coenzyme A biosynthesis</keyword>
<accession>A0A1D2QLB4</accession>
<keyword evidence="9 16" id="KW-0547">Nucleotide-binding</keyword>
<dbReference type="EC" id="2.7.1.33" evidence="6 16"/>
<comment type="pathway">
    <text evidence="4 16">Cofactor biosynthesis; coenzyme A biosynthesis; CoA from (R)-pantothenate: step 1/5.</text>
</comment>
<feature type="binding site" evidence="16">
    <location>
        <position position="178"/>
    </location>
    <ligand>
        <name>substrate</name>
    </ligand>
</feature>
<dbReference type="AlphaFoldDB" id="A0A1D2QLB4"/>
<organism evidence="17 18">
    <name type="scientific">Candidatus Endobugula sertula</name>
    <name type="common">Bugula neritina bacterial symbiont</name>
    <dbReference type="NCBI Taxonomy" id="62101"/>
    <lineage>
        <taxon>Bacteria</taxon>
        <taxon>Pseudomonadati</taxon>
        <taxon>Pseudomonadota</taxon>
        <taxon>Gammaproteobacteria</taxon>
        <taxon>Cellvibrionales</taxon>
        <taxon>Cellvibrionaceae</taxon>
        <taxon>Candidatus Endobugula</taxon>
    </lineage>
</organism>
<sequence>MLLEIDIGNTRIKWRVRQQSQIVAADNALTALLLDEASFDEVFSEIDLSLIDKVYVASVVPRCHQFLSNWCMRWSIVPVFAITACYQAGLMNAYNDVSQMGVDRWLALLAAYERSKDPCLIVDAGSAVTIELLCEGSHLGGYIVPGLNLMRNSLFSDTSQVQVTNTRYPDKPCVGASTEEAVLSGLPLMLLGLITLAADELSTTGRKVKIFVTGGDGDYLANLLAAYGFSSVEYISDLVLDGLRLSIE</sequence>
<dbReference type="GO" id="GO:0005524">
    <property type="term" value="F:ATP binding"/>
    <property type="evidence" value="ECO:0007669"/>
    <property type="project" value="UniProtKB-UniRule"/>
</dbReference>
<comment type="cofactor">
    <cofactor evidence="2">
        <name>K(+)</name>
        <dbReference type="ChEBI" id="CHEBI:29103"/>
    </cofactor>
</comment>
<dbReference type="STRING" id="62101.AB835_14610"/>
<dbReference type="SUPFAM" id="SSF53067">
    <property type="entry name" value="Actin-like ATPase domain"/>
    <property type="match status" value="2"/>
</dbReference>
<keyword evidence="12 16" id="KW-0630">Potassium</keyword>
<evidence type="ECO:0000256" key="16">
    <source>
        <dbReference type="HAMAP-Rule" id="MF_01274"/>
    </source>
</evidence>
<dbReference type="EMBL" id="MDLC01000094">
    <property type="protein sequence ID" value="ODS22361.1"/>
    <property type="molecule type" value="Genomic_DNA"/>
</dbReference>
<dbReference type="HAMAP" id="MF_01274">
    <property type="entry name" value="Pantothen_kinase_3"/>
    <property type="match status" value="1"/>
</dbReference>
<feature type="binding site" evidence="16">
    <location>
        <position position="94"/>
    </location>
    <ligand>
        <name>substrate</name>
    </ligand>
</feature>
<keyword evidence="8 16" id="KW-0808">Transferase</keyword>
<keyword evidence="11 16" id="KW-0067">ATP-binding</keyword>
<evidence type="ECO:0000256" key="5">
    <source>
        <dbReference type="ARBA" id="ARBA00011738"/>
    </source>
</evidence>
<dbReference type="GO" id="GO:0004594">
    <property type="term" value="F:pantothenate kinase activity"/>
    <property type="evidence" value="ECO:0007669"/>
    <property type="project" value="UniProtKB-UniRule"/>
</dbReference>
<dbReference type="UniPathway" id="UPA00241">
    <property type="reaction ID" value="UER00352"/>
</dbReference>
<dbReference type="PANTHER" id="PTHR34265">
    <property type="entry name" value="TYPE III PANTOTHENATE KINASE"/>
    <property type="match status" value="1"/>
</dbReference>
<evidence type="ECO:0000313" key="17">
    <source>
        <dbReference type="EMBL" id="ODS22361.1"/>
    </source>
</evidence>
<dbReference type="GO" id="GO:0005737">
    <property type="term" value="C:cytoplasm"/>
    <property type="evidence" value="ECO:0007669"/>
    <property type="project" value="UniProtKB-SubCell"/>
</dbReference>
<evidence type="ECO:0000256" key="9">
    <source>
        <dbReference type="ARBA" id="ARBA00022741"/>
    </source>
</evidence>
<keyword evidence="16" id="KW-0479">Metal-binding</keyword>
<protein>
    <recommendedName>
        <fullName evidence="15 16">Type III pantothenate kinase</fullName>
        <ecNumber evidence="6 16">2.7.1.33</ecNumber>
    </recommendedName>
    <alternativeName>
        <fullName evidence="16">PanK-III</fullName>
    </alternativeName>
    <alternativeName>
        <fullName evidence="16">Pantothenic acid kinase</fullName>
    </alternativeName>
</protein>
<dbReference type="InterPro" id="IPR004619">
    <property type="entry name" value="Type_III_PanK"/>
</dbReference>
<evidence type="ECO:0000256" key="3">
    <source>
        <dbReference type="ARBA" id="ARBA00004496"/>
    </source>
</evidence>
<evidence type="ECO:0000256" key="6">
    <source>
        <dbReference type="ARBA" id="ARBA00012102"/>
    </source>
</evidence>
<evidence type="ECO:0000256" key="15">
    <source>
        <dbReference type="ARBA" id="ARBA00040883"/>
    </source>
</evidence>
<dbReference type="GO" id="GO:0046872">
    <property type="term" value="F:metal ion binding"/>
    <property type="evidence" value="ECO:0007669"/>
    <property type="project" value="UniProtKB-KW"/>
</dbReference>
<dbReference type="Gene3D" id="3.30.420.40">
    <property type="match status" value="2"/>
</dbReference>
<keyword evidence="10 16" id="KW-0418">Kinase</keyword>